<dbReference type="GeneID" id="113924576"/>
<feature type="compositionally biased region" description="Basic and acidic residues" evidence="25">
    <location>
        <begin position="71"/>
        <end position="86"/>
    </location>
</feature>
<evidence type="ECO:0000256" key="1">
    <source>
        <dbReference type="ARBA" id="ARBA00004434"/>
    </source>
</evidence>
<feature type="domain" description="Letm1 RBD" evidence="28">
    <location>
        <begin position="307"/>
        <end position="587"/>
    </location>
</feature>
<evidence type="ECO:0000259" key="28">
    <source>
        <dbReference type="PROSITE" id="PS51758"/>
    </source>
</evidence>
<evidence type="ECO:0000256" key="2">
    <source>
        <dbReference type="ARBA" id="ARBA00009584"/>
    </source>
</evidence>
<dbReference type="PANTHER" id="PTHR14009:SF8">
    <property type="entry name" value="MITOCHONDRIAL PROTON_CALCIUM EXCHANGER PROTEIN"/>
    <property type="match status" value="1"/>
</dbReference>
<evidence type="ECO:0000256" key="13">
    <source>
        <dbReference type="ARBA" id="ARBA00022958"/>
    </source>
</evidence>
<evidence type="ECO:0000256" key="5">
    <source>
        <dbReference type="ARBA" id="ARBA00022449"/>
    </source>
</evidence>
<organism evidence="29 30">
    <name type="scientific">Zalophus californianus</name>
    <name type="common">California sealion</name>
    <dbReference type="NCBI Taxonomy" id="9704"/>
    <lineage>
        <taxon>Eukaryota</taxon>
        <taxon>Metazoa</taxon>
        <taxon>Chordata</taxon>
        <taxon>Craniata</taxon>
        <taxon>Vertebrata</taxon>
        <taxon>Euteleostomi</taxon>
        <taxon>Mammalia</taxon>
        <taxon>Eutheria</taxon>
        <taxon>Laurasiatheria</taxon>
        <taxon>Carnivora</taxon>
        <taxon>Caniformia</taxon>
        <taxon>Pinnipedia</taxon>
        <taxon>Otariidae</taxon>
        <taxon>Zalophus</taxon>
    </lineage>
</organism>
<evidence type="ECO:0000313" key="30">
    <source>
        <dbReference type="RefSeq" id="XP_027454301.1"/>
    </source>
</evidence>
<evidence type="ECO:0000256" key="12">
    <source>
        <dbReference type="ARBA" id="ARBA00022946"/>
    </source>
</evidence>
<evidence type="ECO:0000256" key="3">
    <source>
        <dbReference type="ARBA" id="ARBA00020557"/>
    </source>
</evidence>
<evidence type="ECO:0000256" key="4">
    <source>
        <dbReference type="ARBA" id="ARBA00022448"/>
    </source>
</evidence>
<dbReference type="GO" id="GO:0043022">
    <property type="term" value="F:ribosome binding"/>
    <property type="evidence" value="ECO:0007669"/>
    <property type="project" value="InterPro"/>
</dbReference>
<evidence type="ECO:0000256" key="15">
    <source>
        <dbReference type="ARBA" id="ARBA00023054"/>
    </source>
</evidence>
<comment type="catalytic activity">
    <reaction evidence="20">
        <text>Ca(2+)(in) + 2 H(+)(out) = Ca(2+)(out) + 2 H(+)(in)</text>
        <dbReference type="Rhea" id="RHEA:72199"/>
        <dbReference type="ChEBI" id="CHEBI:15378"/>
        <dbReference type="ChEBI" id="CHEBI:29108"/>
    </reaction>
</comment>
<feature type="region of interest" description="Disordered" evidence="25">
    <location>
        <begin position="32"/>
        <end position="105"/>
    </location>
</feature>
<evidence type="ECO:0000259" key="27">
    <source>
        <dbReference type="PROSITE" id="PS50222"/>
    </source>
</evidence>
<dbReference type="Proteomes" id="UP000515165">
    <property type="component" value="Chromosome 2"/>
</dbReference>
<keyword evidence="10" id="KW-0999">Mitochondrion inner membrane</keyword>
<evidence type="ECO:0000256" key="24">
    <source>
        <dbReference type="SAM" id="Coils"/>
    </source>
</evidence>
<comment type="similarity">
    <text evidence="2">Belongs to the LETM1 family.</text>
</comment>
<evidence type="ECO:0000256" key="10">
    <source>
        <dbReference type="ARBA" id="ARBA00022792"/>
    </source>
</evidence>
<feature type="coiled-coil region" evidence="24">
    <location>
        <begin position="588"/>
        <end position="646"/>
    </location>
</feature>
<dbReference type="InterPro" id="IPR044202">
    <property type="entry name" value="LETM1/MDM38-like"/>
</dbReference>
<keyword evidence="5" id="KW-0050">Antiport</keyword>
<dbReference type="GO" id="GO:0015369">
    <property type="term" value="F:calcium:proton antiporter activity"/>
    <property type="evidence" value="ECO:0007669"/>
    <property type="project" value="UniProtKB-ARBA"/>
</dbReference>
<feature type="region of interest" description="Disordered" evidence="25">
    <location>
        <begin position="1"/>
        <end position="20"/>
    </location>
</feature>
<keyword evidence="4" id="KW-0813">Transport</keyword>
<dbReference type="PROSITE" id="PS51758">
    <property type="entry name" value="LETM1_RBD"/>
    <property type="match status" value="1"/>
</dbReference>
<evidence type="ECO:0000256" key="18">
    <source>
        <dbReference type="ARBA" id="ARBA00023136"/>
    </source>
</evidence>
<dbReference type="FunFam" id="1.10.238.10:FF:000290">
    <property type="entry name" value="LETM1 and EF-hand domain-containing protein 1, mitochondrial"/>
    <property type="match status" value="1"/>
</dbReference>
<evidence type="ECO:0000256" key="19">
    <source>
        <dbReference type="ARBA" id="ARBA00031360"/>
    </source>
</evidence>
<keyword evidence="9" id="KW-0479">Metal-binding</keyword>
<dbReference type="InterPro" id="IPR002048">
    <property type="entry name" value="EF_hand_dom"/>
</dbReference>
<keyword evidence="12" id="KW-0809">Transit peptide</keyword>
<reference evidence="30" key="1">
    <citation type="submission" date="2025-08" db="UniProtKB">
        <authorList>
            <consortium name="RefSeq"/>
        </authorList>
    </citation>
    <scope>IDENTIFICATION</scope>
    <source>
        <tissue evidence="30">Blood</tissue>
    </source>
</reference>
<dbReference type="GO" id="GO:0005743">
    <property type="term" value="C:mitochondrial inner membrane"/>
    <property type="evidence" value="ECO:0007669"/>
    <property type="project" value="UniProtKB-SubCell"/>
</dbReference>
<keyword evidence="15 24" id="KW-0175">Coiled coil</keyword>
<dbReference type="PANTHER" id="PTHR14009">
    <property type="entry name" value="LEUCINE ZIPPER-EF-HAND CONTAINING TRANSMEMBRANE PROTEIN"/>
    <property type="match status" value="1"/>
</dbReference>
<evidence type="ECO:0000256" key="8">
    <source>
        <dbReference type="ARBA" id="ARBA00022692"/>
    </source>
</evidence>
<dbReference type="InterPro" id="IPR011992">
    <property type="entry name" value="EF-hand-dom_pair"/>
</dbReference>
<keyword evidence="13" id="KW-0630">Potassium</keyword>
<evidence type="ECO:0000256" key="17">
    <source>
        <dbReference type="ARBA" id="ARBA00023128"/>
    </source>
</evidence>
<evidence type="ECO:0000256" key="7">
    <source>
        <dbReference type="ARBA" id="ARBA00022568"/>
    </source>
</evidence>
<evidence type="ECO:0000256" key="20">
    <source>
        <dbReference type="ARBA" id="ARBA00034214"/>
    </source>
</evidence>
<dbReference type="RefSeq" id="XP_027454301.1">
    <property type="nucleotide sequence ID" value="XM_027598500.2"/>
</dbReference>
<comment type="catalytic activity">
    <reaction evidence="22">
        <text>K(+)(in) + H(+)(out) = K(+)(out) + H(+)(in)</text>
        <dbReference type="Rhea" id="RHEA:29467"/>
        <dbReference type="ChEBI" id="CHEBI:15378"/>
        <dbReference type="ChEBI" id="CHEBI:29103"/>
    </reaction>
</comment>
<dbReference type="PROSITE" id="PS00018">
    <property type="entry name" value="EF_HAND_1"/>
    <property type="match status" value="1"/>
</dbReference>
<keyword evidence="7" id="KW-0109">Calcium transport</keyword>
<name>A0A6J2DFA3_ZALCA</name>
<keyword evidence="8 26" id="KW-0812">Transmembrane</keyword>
<dbReference type="InterPro" id="IPR033122">
    <property type="entry name" value="LETM1-like_RBD"/>
</dbReference>
<evidence type="ECO:0000256" key="11">
    <source>
        <dbReference type="ARBA" id="ARBA00022837"/>
    </source>
</evidence>
<evidence type="ECO:0000256" key="16">
    <source>
        <dbReference type="ARBA" id="ARBA00023065"/>
    </source>
</evidence>
<evidence type="ECO:0000256" key="14">
    <source>
        <dbReference type="ARBA" id="ARBA00022989"/>
    </source>
</evidence>
<dbReference type="Pfam" id="PF26561">
    <property type="entry name" value="LETM1_C"/>
    <property type="match status" value="1"/>
</dbReference>
<dbReference type="GO" id="GO:0099093">
    <property type="term" value="P:calcium export from the mitochondrion"/>
    <property type="evidence" value="ECO:0007669"/>
    <property type="project" value="UniProtKB-ARBA"/>
</dbReference>
<evidence type="ECO:0000256" key="22">
    <source>
        <dbReference type="ARBA" id="ARBA00047912"/>
    </source>
</evidence>
<dbReference type="CTD" id="3954"/>
<keyword evidence="11" id="KW-0106">Calcium</keyword>
<dbReference type="Gene3D" id="1.10.238.10">
    <property type="entry name" value="EF-hand"/>
    <property type="match status" value="1"/>
</dbReference>
<dbReference type="GO" id="GO:0005509">
    <property type="term" value="F:calcium ion binding"/>
    <property type="evidence" value="ECO:0007669"/>
    <property type="project" value="InterPro"/>
</dbReference>
<evidence type="ECO:0000256" key="25">
    <source>
        <dbReference type="SAM" id="MobiDB-lite"/>
    </source>
</evidence>
<keyword evidence="6" id="KW-0633">Potassium transport</keyword>
<dbReference type="InterPro" id="IPR059005">
    <property type="entry name" value="LETM1_C"/>
</dbReference>
<feature type="domain" description="EF-hand" evidence="27">
    <location>
        <begin position="714"/>
        <end position="749"/>
    </location>
</feature>
<feature type="transmembrane region" description="Helical" evidence="26">
    <location>
        <begin position="261"/>
        <end position="284"/>
    </location>
</feature>
<sequence length="790" mass="88747">MGAQARPPRPAPPDAVQGHGCHRCRVVELSVRRREPTAAFNRPRGRAEAPAGRRAAAGPLQEEAAAGGRSGRRDRAHGVHLTEELPRPGAHPPPAAPRRRPEGNVPFRCCTPVHPVRLSFRTDPRGYWTLRPERVCLAAGVPWAPTSTSLVVSGPPFLPLRCWHSSPPLGDDSVVEKSLKSLKDKNKKLEEGGPVYSPPPEVAVKKSLGQRVLDELKHYYHGFRLLWIDTKIAARMLWRILHGHSLTRRERRQFLRICADLFRLVPFLVFVVVPFMEFLLPVAVKLFPNMLPSTFETQSIKEERLKKELRVKLELAKFLQDTIEEMALKNKAAKGNATKDFSVFFQKIRETGERPSNEEILRFSKLFEDELTLDNLTRPQLVALCKLLELQSIGTNNFLRFQLTMRLRSIKADDKLIAEEGVDSLNVKELQSACRARGMRALGVTEDRLKDQLKQWLELHLHQEIPTSLLILSRAMYLPDTLSPADQLKSTLQTLPEIVAKEAQVKVAEVEGEQVDNKAKLEATLQEEAAIQQEHREKELQRLSEAAEVEPEVAAEAAAELQPKVPEVTLPSEALKDTAPVLEGLKEEEITKEEIDILSNACSKLKEQKSSLTKEKEELELLKEDVQDYSEDLQEIKKELSKTGEEIYVEESTASKRLTKRVQQMIGQIDNLLCQLEADQQAGKPGPTPEQQPAGETVISITELISAMKQIKHIPENKLISLASALDENKDGKINIDDLVKVIELVDKEDIHISTSQVAEIVAMLEKEEKVEEKEKAKEKAGKEAAEVKN</sequence>
<dbReference type="Pfam" id="PF07766">
    <property type="entry name" value="LETM1_RBD"/>
    <property type="match status" value="1"/>
</dbReference>
<dbReference type="GO" id="GO:0006813">
    <property type="term" value="P:potassium ion transport"/>
    <property type="evidence" value="ECO:0007669"/>
    <property type="project" value="UniProtKB-KW"/>
</dbReference>
<accession>A0A6J2DFA3</accession>
<evidence type="ECO:0000313" key="29">
    <source>
        <dbReference type="Proteomes" id="UP000515165"/>
    </source>
</evidence>
<dbReference type="InterPro" id="IPR018247">
    <property type="entry name" value="EF_Hand_1_Ca_BS"/>
</dbReference>
<gene>
    <name evidence="30" type="primary">LETM1</name>
</gene>
<evidence type="ECO:0000256" key="9">
    <source>
        <dbReference type="ARBA" id="ARBA00022723"/>
    </source>
</evidence>
<dbReference type="PROSITE" id="PS50222">
    <property type="entry name" value="EF_HAND_2"/>
    <property type="match status" value="1"/>
</dbReference>
<feature type="region of interest" description="Disordered" evidence="25">
    <location>
        <begin position="769"/>
        <end position="790"/>
    </location>
</feature>
<keyword evidence="29" id="KW-1185">Reference proteome</keyword>
<keyword evidence="18 26" id="KW-0472">Membrane</keyword>
<proteinExistence type="inferred from homology"/>
<feature type="compositionally biased region" description="Low complexity" evidence="25">
    <location>
        <begin position="48"/>
        <end position="67"/>
    </location>
</feature>
<comment type="subcellular location">
    <subcellularLocation>
        <location evidence="1">Mitochondrion inner membrane</location>
        <topology evidence="1">Single-pass membrane protein</topology>
    </subcellularLocation>
</comment>
<protein>
    <recommendedName>
        <fullName evidence="3">Mitochondrial proton/calcium exchanger protein</fullName>
    </recommendedName>
    <alternativeName>
        <fullName evidence="21">Electroneutral mitochondrial K(+)/H(+)exchanger</fullName>
    </alternativeName>
    <alternativeName>
        <fullName evidence="19">Leucine zipper-EF-hand-containing transmembrane protein 1</fullName>
    </alternativeName>
</protein>
<evidence type="ECO:0000256" key="26">
    <source>
        <dbReference type="SAM" id="Phobius"/>
    </source>
</evidence>
<dbReference type="GO" id="GO:0051560">
    <property type="term" value="P:mitochondrial calcium ion homeostasis"/>
    <property type="evidence" value="ECO:0007669"/>
    <property type="project" value="UniProtKB-ARBA"/>
</dbReference>
<evidence type="ECO:0000256" key="21">
    <source>
        <dbReference type="ARBA" id="ARBA00035046"/>
    </source>
</evidence>
<keyword evidence="14 26" id="KW-1133">Transmembrane helix</keyword>
<evidence type="ECO:0000256" key="6">
    <source>
        <dbReference type="ARBA" id="ARBA00022538"/>
    </source>
</evidence>
<keyword evidence="16" id="KW-0406">Ion transport</keyword>
<keyword evidence="17 23" id="KW-0496">Mitochondrion</keyword>
<dbReference type="AlphaFoldDB" id="A0A6J2DFA3"/>
<dbReference type="SUPFAM" id="SSF47473">
    <property type="entry name" value="EF-hand"/>
    <property type="match status" value="1"/>
</dbReference>
<evidence type="ECO:0000256" key="23">
    <source>
        <dbReference type="PROSITE-ProRule" id="PRU01094"/>
    </source>
</evidence>